<evidence type="ECO:0000313" key="3">
    <source>
        <dbReference type="Proteomes" id="UP000054544"/>
    </source>
</evidence>
<feature type="transmembrane region" description="Helical" evidence="1">
    <location>
        <begin position="40"/>
        <end position="60"/>
    </location>
</feature>
<feature type="transmembrane region" description="Helical" evidence="1">
    <location>
        <begin position="81"/>
        <end position="102"/>
    </location>
</feature>
<accession>A0A0D9NMV2</accession>
<keyword evidence="3" id="KW-1185">Reference proteome</keyword>
<evidence type="ECO:0000313" key="2">
    <source>
        <dbReference type="EMBL" id="KJK73940.1"/>
    </source>
</evidence>
<keyword evidence="1" id="KW-1133">Transmembrane helix</keyword>
<feature type="transmembrane region" description="Helical" evidence="1">
    <location>
        <begin position="146"/>
        <end position="166"/>
    </location>
</feature>
<evidence type="ECO:0000256" key="1">
    <source>
        <dbReference type="SAM" id="Phobius"/>
    </source>
</evidence>
<protein>
    <recommendedName>
        <fullName evidence="4">Amino acid transporter transmembrane domain-containing protein</fullName>
    </recommendedName>
</protein>
<dbReference type="AlphaFoldDB" id="A0A0D9NMV2"/>
<gene>
    <name evidence="2" type="ORF">H634G_10764</name>
</gene>
<dbReference type="STRING" id="1291518.A0A0D9NMV2"/>
<proteinExistence type="predicted"/>
<dbReference type="EMBL" id="KE384768">
    <property type="protein sequence ID" value="KJK73940.1"/>
    <property type="molecule type" value="Genomic_DNA"/>
</dbReference>
<feature type="transmembrane region" description="Helical" evidence="1">
    <location>
        <begin position="114"/>
        <end position="134"/>
    </location>
</feature>
<reference evidence="3" key="1">
    <citation type="journal article" date="2014" name="BMC Genomics">
        <title>The genome sequence of the biocontrol fungus Metarhizium anisopliae and comparative genomics of Metarhizium species.</title>
        <authorList>
            <person name="Pattemore J.A."/>
            <person name="Hane J.K."/>
            <person name="Williams A.H."/>
            <person name="Wilson B.A."/>
            <person name="Stodart B.J."/>
            <person name="Ash G.J."/>
        </authorList>
    </citation>
    <scope>NUCLEOTIDE SEQUENCE [LARGE SCALE GENOMIC DNA]</scope>
    <source>
        <strain evidence="3">BRIP 53293</strain>
    </source>
</reference>
<evidence type="ECO:0008006" key="4">
    <source>
        <dbReference type="Google" id="ProtNLM"/>
    </source>
</evidence>
<name>A0A0D9NMV2_METAN</name>
<sequence length="201" mass="22101">MSDPEKSNAIAPAPVCSSDSIQGVKLDNNAFQVFKTRGGAVNFLAVGWIHASAIFLKVAIHDYGSKDTLTNRRQLYLQRTFLPFLLHCSSWGAPGCLQYSRVAVSEHPVALKALSNHAVCTNYFMLVATALVFLMSSIHKFAKIAWLIGHGFLSGYIAVFIVVVGVTTQDSPVAAPQTGDFDLVYHVIGNPTFHRRHYFRC</sequence>
<keyword evidence="1" id="KW-0472">Membrane</keyword>
<keyword evidence="1" id="KW-0812">Transmembrane</keyword>
<dbReference type="Proteomes" id="UP000054544">
    <property type="component" value="Unassembled WGS sequence"/>
</dbReference>
<organism evidence="2 3">
    <name type="scientific">Metarhizium anisopliae BRIP 53293</name>
    <dbReference type="NCBI Taxonomy" id="1291518"/>
    <lineage>
        <taxon>Eukaryota</taxon>
        <taxon>Fungi</taxon>
        <taxon>Dikarya</taxon>
        <taxon>Ascomycota</taxon>
        <taxon>Pezizomycotina</taxon>
        <taxon>Sordariomycetes</taxon>
        <taxon>Hypocreomycetidae</taxon>
        <taxon>Hypocreales</taxon>
        <taxon>Clavicipitaceae</taxon>
        <taxon>Metarhizium</taxon>
    </lineage>
</organism>
<dbReference type="OrthoDB" id="40134at2759"/>